<accession>A0AA43TWD3</accession>
<dbReference type="GO" id="GO:0046872">
    <property type="term" value="F:metal ion binding"/>
    <property type="evidence" value="ECO:0007669"/>
    <property type="project" value="UniProtKB-KW"/>
</dbReference>
<evidence type="ECO:0000256" key="3">
    <source>
        <dbReference type="ARBA" id="ARBA00022833"/>
    </source>
</evidence>
<evidence type="ECO:0000256" key="4">
    <source>
        <dbReference type="ARBA" id="ARBA00023239"/>
    </source>
</evidence>
<feature type="domain" description="CENP-V/GFA" evidence="5">
    <location>
        <begin position="4"/>
        <end position="119"/>
    </location>
</feature>
<dbReference type="InterPro" id="IPR006913">
    <property type="entry name" value="CENP-V/GFA"/>
</dbReference>
<protein>
    <recommendedName>
        <fullName evidence="5">CENP-V/GFA domain-containing protein</fullName>
    </recommendedName>
</protein>
<dbReference type="Proteomes" id="UP001161017">
    <property type="component" value="Unassembled WGS sequence"/>
</dbReference>
<organism evidence="6 7">
    <name type="scientific">Ramalina farinacea</name>
    <dbReference type="NCBI Taxonomy" id="258253"/>
    <lineage>
        <taxon>Eukaryota</taxon>
        <taxon>Fungi</taxon>
        <taxon>Dikarya</taxon>
        <taxon>Ascomycota</taxon>
        <taxon>Pezizomycotina</taxon>
        <taxon>Lecanoromycetes</taxon>
        <taxon>OSLEUM clade</taxon>
        <taxon>Lecanoromycetidae</taxon>
        <taxon>Lecanorales</taxon>
        <taxon>Lecanorineae</taxon>
        <taxon>Ramalinaceae</taxon>
        <taxon>Ramalina</taxon>
    </lineage>
</organism>
<dbReference type="InterPro" id="IPR011057">
    <property type="entry name" value="Mss4-like_sf"/>
</dbReference>
<keyword evidence="3" id="KW-0862">Zinc</keyword>
<sequence length="145" mass="16369">MSKVTSTCFCGAVQLRYSIEGDNLFVCHCTDDRKITSSMFASNFVIKDDTLEWVRGKDQITKYNMQKTIATGNNMESNFCKICGSLMFRISSGAKGMTILRIGQVDDLHLHETKLKPRLEQFAKDRVAWQQPIEGMEQHANGALP</sequence>
<name>A0AA43TWD3_9LECA</name>
<keyword evidence="2" id="KW-0479">Metal-binding</keyword>
<keyword evidence="7" id="KW-1185">Reference proteome</keyword>
<dbReference type="PROSITE" id="PS51891">
    <property type="entry name" value="CENP_V_GFA"/>
    <property type="match status" value="1"/>
</dbReference>
<dbReference type="Pfam" id="PF04828">
    <property type="entry name" value="GFA"/>
    <property type="match status" value="1"/>
</dbReference>
<evidence type="ECO:0000259" key="5">
    <source>
        <dbReference type="PROSITE" id="PS51891"/>
    </source>
</evidence>
<evidence type="ECO:0000313" key="7">
    <source>
        <dbReference type="Proteomes" id="UP001161017"/>
    </source>
</evidence>
<dbReference type="SUPFAM" id="SSF51316">
    <property type="entry name" value="Mss4-like"/>
    <property type="match status" value="1"/>
</dbReference>
<reference evidence="6" key="1">
    <citation type="journal article" date="2023" name="Genome Biol. Evol.">
        <title>First Whole Genome Sequence and Flow Cytometry Genome Size Data for the Lichen-Forming Fungus Ramalina farinacea (Ascomycota).</title>
        <authorList>
            <person name="Llewellyn T."/>
            <person name="Mian S."/>
            <person name="Hill R."/>
            <person name="Leitch I.J."/>
            <person name="Gaya E."/>
        </authorList>
    </citation>
    <scope>NUCLEOTIDE SEQUENCE</scope>
    <source>
        <strain evidence="6">LIQ254RAFAR</strain>
    </source>
</reference>
<evidence type="ECO:0000256" key="2">
    <source>
        <dbReference type="ARBA" id="ARBA00022723"/>
    </source>
</evidence>
<comment type="similarity">
    <text evidence="1">Belongs to the Gfa family.</text>
</comment>
<dbReference type="Gene3D" id="3.90.1590.10">
    <property type="entry name" value="glutathione-dependent formaldehyde- activating enzyme (gfa)"/>
    <property type="match status" value="1"/>
</dbReference>
<dbReference type="AlphaFoldDB" id="A0AA43TWD3"/>
<gene>
    <name evidence="6" type="ORF">OHK93_001581</name>
</gene>
<dbReference type="PANTHER" id="PTHR33337:SF8">
    <property type="entry name" value="CENP-V_GFA DOMAIN-CONTAINING PROTEIN"/>
    <property type="match status" value="1"/>
</dbReference>
<evidence type="ECO:0000256" key="1">
    <source>
        <dbReference type="ARBA" id="ARBA00005495"/>
    </source>
</evidence>
<comment type="caution">
    <text evidence="6">The sequence shown here is derived from an EMBL/GenBank/DDBJ whole genome shotgun (WGS) entry which is preliminary data.</text>
</comment>
<evidence type="ECO:0000313" key="6">
    <source>
        <dbReference type="EMBL" id="MDI1490379.1"/>
    </source>
</evidence>
<dbReference type="PANTHER" id="PTHR33337">
    <property type="entry name" value="GFA DOMAIN-CONTAINING PROTEIN"/>
    <property type="match status" value="1"/>
</dbReference>
<dbReference type="GO" id="GO:0016846">
    <property type="term" value="F:carbon-sulfur lyase activity"/>
    <property type="evidence" value="ECO:0007669"/>
    <property type="project" value="InterPro"/>
</dbReference>
<dbReference type="EMBL" id="JAPUFD010000011">
    <property type="protein sequence ID" value="MDI1490379.1"/>
    <property type="molecule type" value="Genomic_DNA"/>
</dbReference>
<proteinExistence type="inferred from homology"/>
<keyword evidence="4" id="KW-0456">Lyase</keyword>